<sequence length="603" mass="67242">MIAAVSSASGYTAIAEARRSMQKTQASSTDNTKMIRRQKPVAQGPTQILDAVDNIRSRKLLSDVMTPNCQGFTSNRINFAGKSIFKIDPVNRCFHQIETMLLGNNHLASLDGIGQFGCLRSLSIANNLVQTVEQLMPLTALLHLRALYLEGCPVVMSINYRAQTINLLQNLSTLDSIVIETEDKHLSRIVAGKESSMLSVMCGNTCTLKILDKVRHKVRLHVELLETAFGRNNIFNRISHMPCLNENLDVGLMIRILDFTGKECVQNEMAQLKQKIQTQWQNMYNFPNVSTSLKLLSETWDCAISDVLAEQQGAIAESIELLERSRQHARSRLMALISRKKLSGQMFAGSTLQSQIKTKKLPKLLINSKPGNIIVESAPKPNSKRPIPESAPNNISSAEFQHSIDLSKQRILDLEDVNSKLAERLQLFQEQNRINVERAESEVAIQSNELHAVFSTIHVLRQQLQSIVAAKTQLENTVASVTTDMCSQDAVLQQIHHFGTQLEKMHQQLSTVSDHNLNRLPITTESDKFNLGKAVAVDGKVAAGGDVESLNQEVFRLRSIAKLYQSELLKIQFDNDVATNEKLAFACVNVEAARNRHLQISGF</sequence>
<keyword evidence="3" id="KW-0677">Repeat</keyword>
<dbReference type="GO" id="GO:0005634">
    <property type="term" value="C:nucleus"/>
    <property type="evidence" value="ECO:0007669"/>
    <property type="project" value="UniProtKB-SubCell"/>
</dbReference>
<evidence type="ECO:0000256" key="4">
    <source>
        <dbReference type="ARBA" id="ARBA00023242"/>
    </source>
</evidence>
<dbReference type="SUPFAM" id="SSF52058">
    <property type="entry name" value="L domain-like"/>
    <property type="match status" value="1"/>
</dbReference>
<protein>
    <submittedName>
        <fullName evidence="6">Uncharacterized protein</fullName>
    </submittedName>
</protein>
<dbReference type="AlphaFoldDB" id="A0A0H5QST9"/>
<dbReference type="PANTHER" id="PTHR10552:SF6">
    <property type="entry name" value="U2 SMALL NUCLEAR RIBONUCLEOPROTEIN A"/>
    <property type="match status" value="1"/>
</dbReference>
<evidence type="ECO:0000313" key="6">
    <source>
        <dbReference type="EMBL" id="CRZ05020.1"/>
    </source>
</evidence>
<dbReference type="GO" id="GO:0000398">
    <property type="term" value="P:mRNA splicing, via spliceosome"/>
    <property type="evidence" value="ECO:0007669"/>
    <property type="project" value="InterPro"/>
</dbReference>
<evidence type="ECO:0000256" key="5">
    <source>
        <dbReference type="ARBA" id="ARBA00024196"/>
    </source>
</evidence>
<accession>A0A0H5QST9</accession>
<dbReference type="GO" id="GO:0030620">
    <property type="term" value="F:U2 snRNA binding"/>
    <property type="evidence" value="ECO:0007669"/>
    <property type="project" value="InterPro"/>
</dbReference>
<organism evidence="6">
    <name type="scientific">Spongospora subterranea</name>
    <dbReference type="NCBI Taxonomy" id="70186"/>
    <lineage>
        <taxon>Eukaryota</taxon>
        <taxon>Sar</taxon>
        <taxon>Rhizaria</taxon>
        <taxon>Endomyxa</taxon>
        <taxon>Phytomyxea</taxon>
        <taxon>Plasmodiophorida</taxon>
        <taxon>Plasmodiophoridae</taxon>
        <taxon>Spongospora</taxon>
    </lineage>
</organism>
<name>A0A0H5QST9_9EUKA</name>
<dbReference type="InterPro" id="IPR032675">
    <property type="entry name" value="LRR_dom_sf"/>
</dbReference>
<comment type="subcellular location">
    <subcellularLocation>
        <location evidence="1">Nucleus</location>
    </subcellularLocation>
</comment>
<evidence type="ECO:0000256" key="3">
    <source>
        <dbReference type="ARBA" id="ARBA00022737"/>
    </source>
</evidence>
<dbReference type="EMBL" id="HACM01004578">
    <property type="protein sequence ID" value="CRZ05020.1"/>
    <property type="molecule type" value="Transcribed_RNA"/>
</dbReference>
<feature type="non-terminal residue" evidence="6">
    <location>
        <position position="603"/>
    </location>
</feature>
<reference evidence="6" key="1">
    <citation type="submission" date="2015-04" db="EMBL/GenBank/DDBJ databases">
        <title>The genome sequence of the plant pathogenic Rhizarian Plasmodiophora brassicae reveals insights in its biotrophic life cycle and the origin of chitin synthesis.</title>
        <authorList>
            <person name="Schwelm A."/>
            <person name="Fogelqvist J."/>
            <person name="Knaust A."/>
            <person name="Julke S."/>
            <person name="Lilja T."/>
            <person name="Dhandapani V."/>
            <person name="Bonilla-Rosso G."/>
            <person name="Karlsson M."/>
            <person name="Shevchenko A."/>
            <person name="Choi S.R."/>
            <person name="Kim H.G."/>
            <person name="Park J.Y."/>
            <person name="Lim Y.P."/>
            <person name="Ludwig-Muller J."/>
            <person name="Dixelius C."/>
        </authorList>
    </citation>
    <scope>NUCLEOTIDE SEQUENCE</scope>
    <source>
        <tissue evidence="6">Potato root galls</tissue>
    </source>
</reference>
<dbReference type="InterPro" id="IPR044640">
    <property type="entry name" value="RU2A"/>
</dbReference>
<keyword evidence="4" id="KW-0539">Nucleus</keyword>
<dbReference type="PANTHER" id="PTHR10552">
    <property type="entry name" value="U2 SMALL NUCLEAR RIBONUCLEOPROTEIN A"/>
    <property type="match status" value="1"/>
</dbReference>
<dbReference type="Gene3D" id="3.80.10.10">
    <property type="entry name" value="Ribonuclease Inhibitor"/>
    <property type="match status" value="1"/>
</dbReference>
<keyword evidence="2" id="KW-0433">Leucine-rich repeat</keyword>
<evidence type="ECO:0000256" key="1">
    <source>
        <dbReference type="ARBA" id="ARBA00004123"/>
    </source>
</evidence>
<proteinExistence type="inferred from homology"/>
<evidence type="ECO:0000256" key="2">
    <source>
        <dbReference type="ARBA" id="ARBA00022614"/>
    </source>
</evidence>
<comment type="similarity">
    <text evidence="5">Belongs to the U2 small nuclear ribonucleoprotein A family.</text>
</comment>